<keyword evidence="2" id="KW-1185">Reference proteome</keyword>
<evidence type="ECO:0000313" key="1">
    <source>
        <dbReference type="EMBL" id="CAG8615148.1"/>
    </source>
</evidence>
<name>A0ACA9MVV1_9GLOM</name>
<dbReference type="Proteomes" id="UP000789525">
    <property type="component" value="Unassembled WGS sequence"/>
</dbReference>
<organism evidence="1 2">
    <name type="scientific">Acaulospora colombiana</name>
    <dbReference type="NCBI Taxonomy" id="27376"/>
    <lineage>
        <taxon>Eukaryota</taxon>
        <taxon>Fungi</taxon>
        <taxon>Fungi incertae sedis</taxon>
        <taxon>Mucoromycota</taxon>
        <taxon>Glomeromycotina</taxon>
        <taxon>Glomeromycetes</taxon>
        <taxon>Diversisporales</taxon>
        <taxon>Acaulosporaceae</taxon>
        <taxon>Acaulospora</taxon>
    </lineage>
</organism>
<sequence>MEVITPELVDHIGLLLLVSSKSLVKQICGQYVSFKPTLVMPPLISAETITPGNHAYVRDTCEKTNTQLTRSYHSILPKFCLTYHLNLCAIDNFDHVTMKMQFWTSLNSVQKELFGNLFT</sequence>
<evidence type="ECO:0000313" key="2">
    <source>
        <dbReference type="Proteomes" id="UP000789525"/>
    </source>
</evidence>
<dbReference type="EMBL" id="CAJVPT010015915">
    <property type="protein sequence ID" value="CAG8615148.1"/>
    <property type="molecule type" value="Genomic_DNA"/>
</dbReference>
<gene>
    <name evidence="1" type="ORF">ACOLOM_LOCUS7145</name>
</gene>
<reference evidence="1" key="1">
    <citation type="submission" date="2021-06" db="EMBL/GenBank/DDBJ databases">
        <authorList>
            <person name="Kallberg Y."/>
            <person name="Tangrot J."/>
            <person name="Rosling A."/>
        </authorList>
    </citation>
    <scope>NUCLEOTIDE SEQUENCE</scope>
    <source>
        <strain evidence="1">CL356</strain>
    </source>
</reference>
<accession>A0ACA9MVV1</accession>
<feature type="non-terminal residue" evidence="1">
    <location>
        <position position="119"/>
    </location>
</feature>
<comment type="caution">
    <text evidence="1">The sequence shown here is derived from an EMBL/GenBank/DDBJ whole genome shotgun (WGS) entry which is preliminary data.</text>
</comment>
<proteinExistence type="predicted"/>
<protein>
    <submittedName>
        <fullName evidence="1">13795_t:CDS:1</fullName>
    </submittedName>
</protein>